<keyword evidence="1" id="KW-0732">Signal</keyword>
<comment type="caution">
    <text evidence="3">The sequence shown here is derived from an EMBL/GenBank/DDBJ whole genome shotgun (WGS) entry which is preliminary data.</text>
</comment>
<dbReference type="InterPro" id="IPR012338">
    <property type="entry name" value="Beta-lactam/transpept-like"/>
</dbReference>
<evidence type="ECO:0000256" key="1">
    <source>
        <dbReference type="SAM" id="SignalP"/>
    </source>
</evidence>
<dbReference type="SUPFAM" id="SSF56601">
    <property type="entry name" value="beta-lactamase/transpeptidase-like"/>
    <property type="match status" value="1"/>
</dbReference>
<dbReference type="InterPro" id="IPR001466">
    <property type="entry name" value="Beta-lactam-related"/>
</dbReference>
<dbReference type="RefSeq" id="WP_006001744.1">
    <property type="nucleotide sequence ID" value="NZ_AAEW02000015.1"/>
</dbReference>
<evidence type="ECO:0000259" key="2">
    <source>
        <dbReference type="Pfam" id="PF00144"/>
    </source>
</evidence>
<dbReference type="Proteomes" id="UP000005695">
    <property type="component" value="Unassembled WGS sequence"/>
</dbReference>
<feature type="domain" description="Beta-lactamase-related" evidence="2">
    <location>
        <begin position="36"/>
        <end position="361"/>
    </location>
</feature>
<feature type="signal peptide" evidence="1">
    <location>
        <begin position="1"/>
        <end position="26"/>
    </location>
</feature>
<sequence>MRTFFRTLFISYCLLLIAACSSDSNNRPTLSSELNDLVATVCQETGVPGASVYIISPDYGNFAITWGYADLSTKTLVTAAHRFRIGSLSKSFTGTGVLQLTQDGLINLEAPISDYLGEQYDAEVLAQISVNQLLTMSSGLGEYLSPQFLTDSVLPQPLTDYPPHTLVENALLNSPELLYPPGTEFSYNNTNYILLGQLIETVSGQSYHDYLQQALLTPLALQNTFVLEDDDQPQQLVRGYYDFDEDGHYEDWTNMNMSYVWSAGCLAATAEDVAIWMEALASGNLLTSQFQPQNFPGYPIAQGVTYAAGILVDDSFGIGHNGTVIGFHADAWHDPHTQTTVAVLCNTNAPILDDERDPTREIAQEVLLRFKKMVADE</sequence>
<dbReference type="PANTHER" id="PTHR46825:SF9">
    <property type="entry name" value="BETA-LACTAMASE-RELATED DOMAIN-CONTAINING PROTEIN"/>
    <property type="match status" value="1"/>
</dbReference>
<keyword evidence="4" id="KW-1185">Reference proteome</keyword>
<feature type="chain" id="PRO_5004192598" evidence="1">
    <location>
        <begin position="27"/>
        <end position="377"/>
    </location>
</feature>
<reference evidence="3" key="1">
    <citation type="submission" date="2006-05" db="EMBL/GenBank/DDBJ databases">
        <title>Annotation of the draft genome assembly of Desulfuromonas acetoxidans DSM 684.</title>
        <authorList>
            <consortium name="US DOE Joint Genome Institute (JGI-ORNL)"/>
            <person name="Larimer F."/>
            <person name="Land M."/>
            <person name="Hauser L."/>
        </authorList>
    </citation>
    <scope>NUCLEOTIDE SEQUENCE [LARGE SCALE GENOMIC DNA]</scope>
    <source>
        <strain evidence="3">DSM 684</strain>
    </source>
</reference>
<reference evidence="3" key="2">
    <citation type="submission" date="2006-05" db="EMBL/GenBank/DDBJ databases">
        <title>Sequencing of the draft genome and assembly of Desulfuromonas acetoxidans DSM 684.</title>
        <authorList>
            <consortium name="US DOE Joint Genome Institute (JGI-PGF)"/>
            <person name="Copeland A."/>
            <person name="Lucas S."/>
            <person name="Lapidus A."/>
            <person name="Barry K."/>
            <person name="Detter J.C."/>
            <person name="Glavina del Rio T."/>
            <person name="Hammon N."/>
            <person name="Israni S."/>
            <person name="Dalin E."/>
            <person name="Tice H."/>
            <person name="Bruce D."/>
            <person name="Pitluck S."/>
            <person name="Richardson P."/>
        </authorList>
    </citation>
    <scope>NUCLEOTIDE SEQUENCE [LARGE SCALE GENOMIC DNA]</scope>
    <source>
        <strain evidence="3">DSM 684</strain>
    </source>
</reference>
<accession>Q1JXN3</accession>
<dbReference type="OrthoDB" id="9808046at2"/>
<gene>
    <name evidence="3" type="ORF">Dace_0707</name>
</gene>
<dbReference type="Pfam" id="PF00144">
    <property type="entry name" value="Beta-lactamase"/>
    <property type="match status" value="1"/>
</dbReference>
<evidence type="ECO:0000313" key="4">
    <source>
        <dbReference type="Proteomes" id="UP000005695"/>
    </source>
</evidence>
<dbReference type="PANTHER" id="PTHR46825">
    <property type="entry name" value="D-ALANYL-D-ALANINE-CARBOXYPEPTIDASE/ENDOPEPTIDASE AMPH"/>
    <property type="match status" value="1"/>
</dbReference>
<dbReference type="Gene3D" id="3.40.710.10">
    <property type="entry name" value="DD-peptidase/beta-lactamase superfamily"/>
    <property type="match status" value="1"/>
</dbReference>
<dbReference type="InterPro" id="IPR050491">
    <property type="entry name" value="AmpC-like"/>
</dbReference>
<protein>
    <submittedName>
        <fullName evidence="3">Beta-lactamase</fullName>
    </submittedName>
</protein>
<dbReference type="EMBL" id="AAEW02000015">
    <property type="protein sequence ID" value="EAT14929.1"/>
    <property type="molecule type" value="Genomic_DNA"/>
</dbReference>
<dbReference type="AlphaFoldDB" id="Q1JXN3"/>
<evidence type="ECO:0000313" key="3">
    <source>
        <dbReference type="EMBL" id="EAT14929.1"/>
    </source>
</evidence>
<organism evidence="3 4">
    <name type="scientific">Desulfuromonas acetoxidans (strain DSM 684 / 11070)</name>
    <dbReference type="NCBI Taxonomy" id="281689"/>
    <lineage>
        <taxon>Bacteria</taxon>
        <taxon>Pseudomonadati</taxon>
        <taxon>Thermodesulfobacteriota</taxon>
        <taxon>Desulfuromonadia</taxon>
        <taxon>Desulfuromonadales</taxon>
        <taxon>Desulfuromonadaceae</taxon>
        <taxon>Desulfuromonas</taxon>
    </lineage>
</organism>
<proteinExistence type="predicted"/>
<name>Q1JXN3_DESA6</name>
<dbReference type="PROSITE" id="PS51257">
    <property type="entry name" value="PROKAR_LIPOPROTEIN"/>
    <property type="match status" value="1"/>
</dbReference>